<dbReference type="AlphaFoldDB" id="A0A022QNM3"/>
<reference evidence="4 5" key="1">
    <citation type="journal article" date="2013" name="Proc. Natl. Acad. Sci. U.S.A.">
        <title>Fine-scale variation in meiotic recombination in Mimulus inferred from population shotgun sequencing.</title>
        <authorList>
            <person name="Hellsten U."/>
            <person name="Wright K.M."/>
            <person name="Jenkins J."/>
            <person name="Shu S."/>
            <person name="Yuan Y."/>
            <person name="Wessler S.R."/>
            <person name="Schmutz J."/>
            <person name="Willis J.H."/>
            <person name="Rokhsar D.S."/>
        </authorList>
    </citation>
    <scope>NUCLEOTIDE SEQUENCE [LARGE SCALE GENOMIC DNA]</scope>
    <source>
        <strain evidence="5">cv. DUN x IM62</strain>
    </source>
</reference>
<evidence type="ECO:0000256" key="1">
    <source>
        <dbReference type="ARBA" id="ARBA00008668"/>
    </source>
</evidence>
<keyword evidence="2" id="KW-0325">Glycoprotein</keyword>
<dbReference type="InterPro" id="IPR036514">
    <property type="entry name" value="SGNH_hydro_sf"/>
</dbReference>
<evidence type="ECO:0000256" key="3">
    <source>
        <dbReference type="SAM" id="SignalP"/>
    </source>
</evidence>
<dbReference type="Proteomes" id="UP000030748">
    <property type="component" value="Unassembled WGS sequence"/>
</dbReference>
<keyword evidence="5" id="KW-1185">Reference proteome</keyword>
<gene>
    <name evidence="4" type="ORF">MIMGU_mgv1a021493mg</name>
</gene>
<dbReference type="eggNOG" id="ENOG502QSMM">
    <property type="taxonomic scope" value="Eukaryota"/>
</dbReference>
<dbReference type="PANTHER" id="PTHR22835:SF683">
    <property type="entry name" value="OS05G0506800 PROTEIN"/>
    <property type="match status" value="1"/>
</dbReference>
<feature type="chain" id="PRO_5001507431" evidence="3">
    <location>
        <begin position="22"/>
        <end position="204"/>
    </location>
</feature>
<dbReference type="Pfam" id="PF00657">
    <property type="entry name" value="Lipase_GDSL"/>
    <property type="match status" value="1"/>
</dbReference>
<organism evidence="4 5">
    <name type="scientific">Erythranthe guttata</name>
    <name type="common">Yellow monkey flower</name>
    <name type="synonym">Mimulus guttatus</name>
    <dbReference type="NCBI Taxonomy" id="4155"/>
    <lineage>
        <taxon>Eukaryota</taxon>
        <taxon>Viridiplantae</taxon>
        <taxon>Streptophyta</taxon>
        <taxon>Embryophyta</taxon>
        <taxon>Tracheophyta</taxon>
        <taxon>Spermatophyta</taxon>
        <taxon>Magnoliopsida</taxon>
        <taxon>eudicotyledons</taxon>
        <taxon>Gunneridae</taxon>
        <taxon>Pentapetalae</taxon>
        <taxon>asterids</taxon>
        <taxon>lamiids</taxon>
        <taxon>Lamiales</taxon>
        <taxon>Phrymaceae</taxon>
        <taxon>Erythranthe</taxon>
    </lineage>
</organism>
<proteinExistence type="inferred from homology"/>
<comment type="similarity">
    <text evidence="1">Belongs to the 'GDSL' lipolytic enzyme family.</text>
</comment>
<dbReference type="PANTHER" id="PTHR22835">
    <property type="entry name" value="ZINC FINGER FYVE DOMAIN CONTAINING PROTEIN"/>
    <property type="match status" value="1"/>
</dbReference>
<dbReference type="STRING" id="4155.A0A022QNM3"/>
<feature type="signal peptide" evidence="3">
    <location>
        <begin position="1"/>
        <end position="21"/>
    </location>
</feature>
<name>A0A022QNM3_ERYGU</name>
<sequence length="204" mass="22568">MHRRLHIGTLLVSNFAAQTLGLPFVPPYTYGGENGELQGGGFSKGVNFAVVGATALGYEFYEKLGFHNPVTNVSLGTQLDWFKRFLSTIPDGKKYLERSLVVVGEIGGTDYNHPLGQGATYDVIQSFAPAVELIKLGLQTILVPGNLPIGCLPVYLTQFKKSSAVNDYDPKTGCLNWLNKFARYHNKLLKKELKRIQELIHPDQ</sequence>
<evidence type="ECO:0000313" key="4">
    <source>
        <dbReference type="EMBL" id="EYU28065.1"/>
    </source>
</evidence>
<protein>
    <submittedName>
        <fullName evidence="4">Uncharacterized protein</fullName>
    </submittedName>
</protein>
<evidence type="ECO:0000313" key="5">
    <source>
        <dbReference type="Proteomes" id="UP000030748"/>
    </source>
</evidence>
<dbReference type="InterPro" id="IPR001087">
    <property type="entry name" value="GDSL"/>
</dbReference>
<evidence type="ECO:0000256" key="2">
    <source>
        <dbReference type="ARBA" id="ARBA00023180"/>
    </source>
</evidence>
<dbReference type="GO" id="GO:0016788">
    <property type="term" value="F:hydrolase activity, acting on ester bonds"/>
    <property type="evidence" value="ECO:0007669"/>
    <property type="project" value="InterPro"/>
</dbReference>
<dbReference type="EMBL" id="KI631456">
    <property type="protein sequence ID" value="EYU28065.1"/>
    <property type="molecule type" value="Genomic_DNA"/>
</dbReference>
<accession>A0A022QNM3</accession>
<keyword evidence="3" id="KW-0732">Signal</keyword>
<feature type="non-terminal residue" evidence="4">
    <location>
        <position position="204"/>
    </location>
</feature>
<dbReference type="Gene3D" id="3.40.50.1110">
    <property type="entry name" value="SGNH hydrolase"/>
    <property type="match status" value="1"/>
</dbReference>